<keyword evidence="6 15" id="KW-0808">Transferase</keyword>
<evidence type="ECO:0000313" key="19">
    <source>
        <dbReference type="Proteomes" id="UP001323405"/>
    </source>
</evidence>
<evidence type="ECO:0000256" key="6">
    <source>
        <dbReference type="ARBA" id="ARBA00022679"/>
    </source>
</evidence>
<comment type="similarity">
    <text evidence="3 15">Belongs to the NSE1 family.</text>
</comment>
<dbReference type="RefSeq" id="XP_062749932.1">
    <property type="nucleotide sequence ID" value="XM_062886779.1"/>
</dbReference>
<dbReference type="Pfam" id="PF07574">
    <property type="entry name" value="SMC_Nse1"/>
    <property type="match status" value="1"/>
</dbReference>
<dbReference type="CDD" id="cd16493">
    <property type="entry name" value="RING-CH-C4HC3_NSE1"/>
    <property type="match status" value="1"/>
</dbReference>
<protein>
    <recommendedName>
        <fullName evidence="5 15">Non-structural maintenance of chromosomes element 1 homolog</fullName>
        <ecNumber evidence="4 15">2.3.2.27</ecNumber>
    </recommendedName>
</protein>
<dbReference type="Pfam" id="PF08746">
    <property type="entry name" value="zf-RING-like"/>
    <property type="match status" value="1"/>
</dbReference>
<evidence type="ECO:0000256" key="16">
    <source>
        <dbReference type="SAM" id="MobiDB-lite"/>
    </source>
</evidence>
<evidence type="ECO:0000256" key="15">
    <source>
        <dbReference type="RuleBase" id="RU368018"/>
    </source>
</evidence>
<keyword evidence="13 15" id="KW-0234">DNA repair</keyword>
<name>A0ABR0GYU6_9PEZI</name>
<dbReference type="InterPro" id="IPR014857">
    <property type="entry name" value="Nse1_RING_C4HC3-type"/>
</dbReference>
<evidence type="ECO:0000256" key="11">
    <source>
        <dbReference type="ARBA" id="ARBA00022833"/>
    </source>
</evidence>
<keyword evidence="11 15" id="KW-0862">Zinc</keyword>
<dbReference type="PANTHER" id="PTHR20973:SF0">
    <property type="entry name" value="NON-STRUCTURAL MAINTENANCE OF CHROMOSOMES ELEMENT 1 HOMOLOG"/>
    <property type="match status" value="1"/>
</dbReference>
<dbReference type="EC" id="2.3.2.27" evidence="4 15"/>
<evidence type="ECO:0000313" key="18">
    <source>
        <dbReference type="EMBL" id="KAK4660963.1"/>
    </source>
</evidence>
<dbReference type="Gene3D" id="3.90.1150.220">
    <property type="match status" value="1"/>
</dbReference>
<organism evidence="18 19">
    <name type="scientific">Podospora pseudocomata</name>
    <dbReference type="NCBI Taxonomy" id="2093779"/>
    <lineage>
        <taxon>Eukaryota</taxon>
        <taxon>Fungi</taxon>
        <taxon>Dikarya</taxon>
        <taxon>Ascomycota</taxon>
        <taxon>Pezizomycotina</taxon>
        <taxon>Sordariomycetes</taxon>
        <taxon>Sordariomycetidae</taxon>
        <taxon>Sordariales</taxon>
        <taxon>Podosporaceae</taxon>
        <taxon>Podospora</taxon>
    </lineage>
</organism>
<accession>A0ABR0GYU6</accession>
<evidence type="ECO:0000256" key="14">
    <source>
        <dbReference type="ARBA" id="ARBA00023242"/>
    </source>
</evidence>
<sequence length="420" mass="47889">MALMEKAYDPCPTKWTVHLPRKAINLVRCNHFCRAWLTSRNAKNRGEERALVTVVWKPAARHSISTAVSLSTHTQADRRQPRLSTNRIHAHSTYSASSMEIDWEPPLPAGYNDLHRSFLQNFMAQGTLTLKQGKKLLADLKSKTTFEPVDPDTITLDQFTDAIRTAREAVEPLDYDIRYMRDQVRDERVWVFYNTQSDPASQMATVHSAEEVAYIKRLLDAMFETYNTPRMEVMAVDEGQALKVSRPSRQSMGNGHVNGANGEDAEGSQSATRGLKHSEVLALLSNLVAEGWLEKSRDGFYSLSTRALVELWSWLVATYNDEEEEWQHIKFCEACKEIVTHGQRCNNVDCTIRLHDVCEGNFWRTRPDRKCPKCQTEWDGSQFVGERAITSRSAFQRSRAGRRGRRSEVAEDAGEEEAED</sequence>
<evidence type="ECO:0000256" key="3">
    <source>
        <dbReference type="ARBA" id="ARBA00010258"/>
    </source>
</evidence>
<comment type="catalytic activity">
    <reaction evidence="1 15">
        <text>S-ubiquitinyl-[E2 ubiquitin-conjugating enzyme]-L-cysteine + [acceptor protein]-L-lysine = [E2 ubiquitin-conjugating enzyme]-L-cysteine + N(6)-ubiquitinyl-[acceptor protein]-L-lysine.</text>
        <dbReference type="EC" id="2.3.2.27"/>
    </reaction>
</comment>
<keyword evidence="19" id="KW-1185">Reference proteome</keyword>
<feature type="region of interest" description="Disordered" evidence="16">
    <location>
        <begin position="393"/>
        <end position="420"/>
    </location>
</feature>
<dbReference type="PANTHER" id="PTHR20973">
    <property type="entry name" value="NON-SMC ELEMENT 1-RELATED"/>
    <property type="match status" value="1"/>
</dbReference>
<evidence type="ECO:0000256" key="9">
    <source>
        <dbReference type="ARBA" id="ARBA00022771"/>
    </source>
</evidence>
<comment type="caution">
    <text evidence="18">The sequence shown here is derived from an EMBL/GenBank/DDBJ whole genome shotgun (WGS) entry which is preliminary data.</text>
</comment>
<evidence type="ECO:0000256" key="4">
    <source>
        <dbReference type="ARBA" id="ARBA00012483"/>
    </source>
</evidence>
<evidence type="ECO:0000256" key="13">
    <source>
        <dbReference type="ARBA" id="ARBA00023204"/>
    </source>
</evidence>
<feature type="compositionally biased region" description="Acidic residues" evidence="16">
    <location>
        <begin position="410"/>
        <end position="420"/>
    </location>
</feature>
<dbReference type="InterPro" id="IPR013083">
    <property type="entry name" value="Znf_RING/FYVE/PHD"/>
</dbReference>
<evidence type="ECO:0000256" key="8">
    <source>
        <dbReference type="ARBA" id="ARBA00022763"/>
    </source>
</evidence>
<evidence type="ECO:0000256" key="10">
    <source>
        <dbReference type="ARBA" id="ARBA00022786"/>
    </source>
</evidence>
<dbReference type="Gene3D" id="1.10.10.10">
    <property type="entry name" value="Winged helix-like DNA-binding domain superfamily/Winged helix DNA-binding domain"/>
    <property type="match status" value="1"/>
</dbReference>
<keyword evidence="14 15" id="KW-0539">Nucleus</keyword>
<keyword evidence="9 15" id="KW-0863">Zinc-finger</keyword>
<dbReference type="GeneID" id="87906686"/>
<evidence type="ECO:0000256" key="7">
    <source>
        <dbReference type="ARBA" id="ARBA00022723"/>
    </source>
</evidence>
<keyword evidence="8 15" id="KW-0227">DNA damage</keyword>
<evidence type="ECO:0000256" key="1">
    <source>
        <dbReference type="ARBA" id="ARBA00000900"/>
    </source>
</evidence>
<comment type="function">
    <text evidence="15">Acts in a DNA repair pathway for removal of UV-induced DNA damage that is distinct from classical nucleotide excision repair and in repair of ionizing radiation damage. Functions in homologous recombination repair of DNA double strand breaks and in recovery of stalled replication forks.</text>
</comment>
<dbReference type="Proteomes" id="UP001323405">
    <property type="component" value="Unassembled WGS sequence"/>
</dbReference>
<evidence type="ECO:0000256" key="12">
    <source>
        <dbReference type="ARBA" id="ARBA00023172"/>
    </source>
</evidence>
<evidence type="ECO:0000256" key="5">
    <source>
        <dbReference type="ARBA" id="ARBA00019422"/>
    </source>
</evidence>
<feature type="region of interest" description="Disordered" evidence="16">
    <location>
        <begin position="244"/>
        <end position="271"/>
    </location>
</feature>
<keyword evidence="12 15" id="KW-0233">DNA recombination</keyword>
<dbReference type="EMBL" id="JAFFHA010000001">
    <property type="protein sequence ID" value="KAK4660963.1"/>
    <property type="molecule type" value="Genomic_DNA"/>
</dbReference>
<proteinExistence type="inferred from homology"/>
<comment type="subunit">
    <text evidence="15">Component of the Smc5-Smc6 complex.</text>
</comment>
<feature type="domain" description="Non-structural maintenance of chromosomes element 1 RING C4HC3-type" evidence="17">
    <location>
        <begin position="332"/>
        <end position="374"/>
    </location>
</feature>
<reference evidence="18 19" key="1">
    <citation type="journal article" date="2023" name="bioRxiv">
        <title>High-quality genome assemblies of four members of thePodospora anserinaspecies complex.</title>
        <authorList>
            <person name="Ament-Velasquez S.L."/>
            <person name="Vogan A.A."/>
            <person name="Wallerman O."/>
            <person name="Hartmann F."/>
            <person name="Gautier V."/>
            <person name="Silar P."/>
            <person name="Giraud T."/>
            <person name="Johannesson H."/>
        </authorList>
    </citation>
    <scope>NUCLEOTIDE SEQUENCE [LARGE SCALE GENOMIC DNA]</scope>
    <source>
        <strain evidence="18 19">CBS 415.72m</strain>
    </source>
</reference>
<keyword evidence="7 15" id="KW-0479">Metal-binding</keyword>
<dbReference type="InterPro" id="IPR011513">
    <property type="entry name" value="Nse1"/>
</dbReference>
<evidence type="ECO:0000256" key="2">
    <source>
        <dbReference type="ARBA" id="ARBA00004123"/>
    </source>
</evidence>
<comment type="subcellular location">
    <subcellularLocation>
        <location evidence="2 15">Nucleus</location>
    </subcellularLocation>
</comment>
<evidence type="ECO:0000259" key="17">
    <source>
        <dbReference type="Pfam" id="PF08746"/>
    </source>
</evidence>
<gene>
    <name evidence="18" type="ORF">QC762_123620</name>
</gene>
<keyword evidence="10 15" id="KW-0833">Ubl conjugation pathway</keyword>
<dbReference type="InterPro" id="IPR036388">
    <property type="entry name" value="WH-like_DNA-bd_sf"/>
</dbReference>
<dbReference type="Gene3D" id="3.30.40.10">
    <property type="entry name" value="Zinc/RING finger domain, C3HC4 (zinc finger)"/>
    <property type="match status" value="1"/>
</dbReference>